<comment type="function">
    <text evidence="9">Essential component of the mitotic checkpoint, which prevents cells from prematurely exiting mitosis. Required for the assembly of the dynein-dynactin and MAD1-MAD2 complexes onto kinetochores. Its function related to the spindle assembly machinery is proposed to depend on its association in the mitotic RZZ complex.</text>
</comment>
<comment type="subcellular location">
    <subcellularLocation>
        <location evidence="1 9">Chromosome</location>
        <location evidence="1 9">Centromere</location>
        <location evidence="1 9">Kinetochore</location>
    </subcellularLocation>
</comment>
<evidence type="ECO:0000256" key="4">
    <source>
        <dbReference type="ARBA" id="ARBA00022618"/>
    </source>
</evidence>
<dbReference type="PANTHER" id="PTHR15995">
    <property type="entry name" value="PROTEIN ZWILCH HOMOLOG"/>
    <property type="match status" value="1"/>
</dbReference>
<dbReference type="Proteomes" id="UP000504606">
    <property type="component" value="Unplaced"/>
</dbReference>
<evidence type="ECO:0000256" key="8">
    <source>
        <dbReference type="ARBA" id="ARBA00023328"/>
    </source>
</evidence>
<evidence type="ECO:0000256" key="6">
    <source>
        <dbReference type="ARBA" id="ARBA00022838"/>
    </source>
</evidence>
<comment type="subunit">
    <text evidence="9">Component of the RZZ complex.</text>
</comment>
<dbReference type="GeneID" id="113205874"/>
<name>A0A6J1S8Q9_FRAOC</name>
<evidence type="ECO:0000256" key="9">
    <source>
        <dbReference type="RuleBase" id="RU369076"/>
    </source>
</evidence>
<protein>
    <recommendedName>
        <fullName evidence="9">Protein zwilch</fullName>
    </recommendedName>
</protein>
<dbReference type="KEGG" id="foc:113205874"/>
<dbReference type="Pfam" id="PF09817">
    <property type="entry name" value="Zwilch"/>
    <property type="match status" value="1"/>
</dbReference>
<dbReference type="PANTHER" id="PTHR15995:SF1">
    <property type="entry name" value="PROTEIN ZWILCH HOMOLOG"/>
    <property type="match status" value="1"/>
</dbReference>
<dbReference type="Gene3D" id="1.20.58.730">
    <property type="match status" value="1"/>
</dbReference>
<comment type="similarity">
    <text evidence="2 9">Belongs to the ZWILCH family.</text>
</comment>
<organism evidence="10 11">
    <name type="scientific">Frankliniella occidentalis</name>
    <name type="common">Western flower thrips</name>
    <name type="synonym">Euthrips occidentalis</name>
    <dbReference type="NCBI Taxonomy" id="133901"/>
    <lineage>
        <taxon>Eukaryota</taxon>
        <taxon>Metazoa</taxon>
        <taxon>Ecdysozoa</taxon>
        <taxon>Arthropoda</taxon>
        <taxon>Hexapoda</taxon>
        <taxon>Insecta</taxon>
        <taxon>Pterygota</taxon>
        <taxon>Neoptera</taxon>
        <taxon>Paraneoptera</taxon>
        <taxon>Thysanoptera</taxon>
        <taxon>Terebrantia</taxon>
        <taxon>Thripoidea</taxon>
        <taxon>Thripidae</taxon>
        <taxon>Frankliniella</taxon>
    </lineage>
</organism>
<reference evidence="11" key="1">
    <citation type="submission" date="2025-08" db="UniProtKB">
        <authorList>
            <consortium name="RefSeq"/>
        </authorList>
    </citation>
    <scope>IDENTIFICATION</scope>
    <source>
        <tissue evidence="11">Whole organism</tissue>
    </source>
</reference>
<accession>A0A6J1S8Q9</accession>
<evidence type="ECO:0000256" key="1">
    <source>
        <dbReference type="ARBA" id="ARBA00004629"/>
    </source>
</evidence>
<evidence type="ECO:0000313" key="10">
    <source>
        <dbReference type="Proteomes" id="UP000504606"/>
    </source>
</evidence>
<dbReference type="InterPro" id="IPR018630">
    <property type="entry name" value="Zwilch"/>
</dbReference>
<keyword evidence="6 9" id="KW-0995">Kinetochore</keyword>
<dbReference type="CTD" id="55055"/>
<evidence type="ECO:0000256" key="2">
    <source>
        <dbReference type="ARBA" id="ARBA00009062"/>
    </source>
</evidence>
<keyword evidence="5 9" id="KW-0498">Mitosis</keyword>
<keyword evidence="7 9" id="KW-0131">Cell cycle</keyword>
<dbReference type="GO" id="GO:0007094">
    <property type="term" value="P:mitotic spindle assembly checkpoint signaling"/>
    <property type="evidence" value="ECO:0007669"/>
    <property type="project" value="UniProtKB-UniRule"/>
</dbReference>
<proteinExistence type="inferred from homology"/>
<dbReference type="GO" id="GO:0051301">
    <property type="term" value="P:cell division"/>
    <property type="evidence" value="ECO:0007669"/>
    <property type="project" value="UniProtKB-UniRule"/>
</dbReference>
<dbReference type="GO" id="GO:1990423">
    <property type="term" value="C:RZZ complex"/>
    <property type="evidence" value="ECO:0007669"/>
    <property type="project" value="UniProtKB-UniRule"/>
</dbReference>
<evidence type="ECO:0000256" key="5">
    <source>
        <dbReference type="ARBA" id="ARBA00022776"/>
    </source>
</evidence>
<evidence type="ECO:0000313" key="11">
    <source>
        <dbReference type="RefSeq" id="XP_026277437.1"/>
    </source>
</evidence>
<dbReference type="OrthoDB" id="5556307at2759"/>
<evidence type="ECO:0000256" key="3">
    <source>
        <dbReference type="ARBA" id="ARBA00022454"/>
    </source>
</evidence>
<keyword evidence="10" id="KW-1185">Reference proteome</keyword>
<keyword evidence="4 9" id="KW-0132">Cell division</keyword>
<dbReference type="AlphaFoldDB" id="A0A6J1S8Q9"/>
<dbReference type="RefSeq" id="XP_026277437.1">
    <property type="nucleotide sequence ID" value="XM_026421652.2"/>
</dbReference>
<sequence>MPVSVVDASCQVERLREVVGSDNDNYAVQIMHPPSYLRALLYEGNSETDSCLTPDVVLVYKANIKTSTSSLPLDVRDEINESVESDVDLGGDPLPAPFDENDDIDVSVSERKQYQWPKGELNHLPIKMSDAANILNTSSDAINDCSEALDVWCLLDSGINKESLGAHSTSQNRSMNGNSTLNDLTVLDADISSSSLHMKVNKKVKVMLCQHASEEWWSRSYVESQGMCSIASPEMDPQIMKKSHLNISQMPESMMNAVVLCRYNIDGHRVTSDASNSSAFSVNLELKWRQLSVTVPLQEASAKVIIRTAVGRKGSVAHDLFRQLCVLHQLFELHFTCWREKVTPEALPNLDSSEDLLNNAVPQDSLQSRIQTLILGGKQALQAQNANRRMSVAPALLGRQSMAPGGLLGRQSMAPASLGRQSIAPGFLGRMSIAPHAMKESSGEESKHVSLNEAIEIATAGTRENSDVTDGLFSLLLECKTFRELTAAWDLTFMDLNDANRPFIRPKNTTRAAKLIKSFVSGQADSAPNFLDIEGSLFPLELVIEMGLEKLTTDYYYIFCESRLVGRDELKAPTLLQAGLGVPREKWLASCGQLLSWLAQVHCALEIVLPLPNSLSGNSVPYIASSALKYFQSETSPVRDVAGLLTPGGSLQEFSINVTTDAVREHTNKKFDWWRMTLTSECPMKKVRSVFLRSHLQPIFPPQLCEDYETLVPAEDKDNAQYYCAEAVTISDKC</sequence>
<evidence type="ECO:0000256" key="7">
    <source>
        <dbReference type="ARBA" id="ARBA00023306"/>
    </source>
</evidence>
<keyword evidence="8 9" id="KW-0137">Centromere</keyword>
<dbReference type="GO" id="GO:0034501">
    <property type="term" value="P:protein localization to kinetochore"/>
    <property type="evidence" value="ECO:0007669"/>
    <property type="project" value="UniProtKB-UniRule"/>
</dbReference>
<gene>
    <name evidence="11" type="primary">LOC113205874</name>
</gene>
<keyword evidence="3 9" id="KW-0158">Chromosome</keyword>